<feature type="non-terminal residue" evidence="2">
    <location>
        <position position="1"/>
    </location>
</feature>
<dbReference type="Proteomes" id="UP001164746">
    <property type="component" value="Chromosome 11"/>
</dbReference>
<dbReference type="Gene3D" id="2.60.200.20">
    <property type="match status" value="1"/>
</dbReference>
<organism evidence="2 3">
    <name type="scientific">Mya arenaria</name>
    <name type="common">Soft-shell clam</name>
    <dbReference type="NCBI Taxonomy" id="6604"/>
    <lineage>
        <taxon>Eukaryota</taxon>
        <taxon>Metazoa</taxon>
        <taxon>Spiralia</taxon>
        <taxon>Lophotrochozoa</taxon>
        <taxon>Mollusca</taxon>
        <taxon>Bivalvia</taxon>
        <taxon>Autobranchia</taxon>
        <taxon>Heteroconchia</taxon>
        <taxon>Euheterodonta</taxon>
        <taxon>Imparidentia</taxon>
        <taxon>Neoheterodontei</taxon>
        <taxon>Myida</taxon>
        <taxon>Myoidea</taxon>
        <taxon>Myidae</taxon>
        <taxon>Mya</taxon>
    </lineage>
</organism>
<dbReference type="EMBL" id="CP111022">
    <property type="protein sequence ID" value="WAR19805.1"/>
    <property type="molecule type" value="Genomic_DNA"/>
</dbReference>
<dbReference type="InterPro" id="IPR008984">
    <property type="entry name" value="SMAD_FHA_dom_sf"/>
</dbReference>
<protein>
    <submittedName>
        <fullName evidence="2">C170B-like protein</fullName>
    </submittedName>
</protein>
<dbReference type="Pfam" id="PF00498">
    <property type="entry name" value="FHA"/>
    <property type="match status" value="1"/>
</dbReference>
<keyword evidence="3" id="KW-1185">Reference proteome</keyword>
<dbReference type="PROSITE" id="PS50006">
    <property type="entry name" value="FHA_DOMAIN"/>
    <property type="match status" value="1"/>
</dbReference>
<proteinExistence type="predicted"/>
<reference evidence="2" key="1">
    <citation type="submission" date="2022-11" db="EMBL/GenBank/DDBJ databases">
        <title>Centuries of genome instability and evolution in soft-shell clam transmissible cancer (bioRxiv).</title>
        <authorList>
            <person name="Hart S.F.M."/>
            <person name="Yonemitsu M.A."/>
            <person name="Giersch R.M."/>
            <person name="Beal B.F."/>
            <person name="Arriagada G."/>
            <person name="Davis B.W."/>
            <person name="Ostrander E.A."/>
            <person name="Goff S.P."/>
            <person name="Metzger M.J."/>
        </authorList>
    </citation>
    <scope>NUCLEOTIDE SEQUENCE</scope>
    <source>
        <strain evidence="2">MELC-2E11</strain>
        <tissue evidence="2">Siphon/mantle</tissue>
    </source>
</reference>
<evidence type="ECO:0000313" key="3">
    <source>
        <dbReference type="Proteomes" id="UP001164746"/>
    </source>
</evidence>
<sequence>MICKDHVVSKAISLIGRLQGKYGFKPKFLKVAPPPKPPSPVPVLTSNELPTIYEEDPCSSELWDDGAEEGEWCLAEGVDKRHAVVTFDHYLRRFKIKDLSTESGTFVNNSGIPEQEYVVLEQHDTLRLGNDHILYGA</sequence>
<name>A0ABY7FCA0_MYAAR</name>
<feature type="domain" description="FHA" evidence="1">
    <location>
        <begin position="78"/>
        <end position="112"/>
    </location>
</feature>
<accession>A0ABY7FCA0</accession>
<dbReference type="InterPro" id="IPR000253">
    <property type="entry name" value="FHA_dom"/>
</dbReference>
<gene>
    <name evidence="2" type="ORF">MAR_001643</name>
</gene>
<evidence type="ECO:0000259" key="1">
    <source>
        <dbReference type="PROSITE" id="PS50006"/>
    </source>
</evidence>
<evidence type="ECO:0000313" key="2">
    <source>
        <dbReference type="EMBL" id="WAR19805.1"/>
    </source>
</evidence>
<dbReference type="SUPFAM" id="SSF49879">
    <property type="entry name" value="SMAD/FHA domain"/>
    <property type="match status" value="1"/>
</dbReference>